<gene>
    <name evidence="1" type="ORF">H6F44_06725</name>
</gene>
<reference evidence="1" key="1">
    <citation type="journal article" date="2015" name="ISME J.">
        <title>Draft Genome Sequence of Streptomyces incarnatus NRRL8089, which Produces the Nucleoside Antibiotic Sinefungin.</title>
        <authorList>
            <person name="Oshima K."/>
            <person name="Hattori M."/>
            <person name="Shimizu H."/>
            <person name="Fukuda K."/>
            <person name="Nemoto M."/>
            <person name="Inagaki K."/>
            <person name="Tamura T."/>
        </authorList>
    </citation>
    <scope>NUCLEOTIDE SEQUENCE</scope>
    <source>
        <strain evidence="1">FACHB-1277</strain>
    </source>
</reference>
<name>A0A926URB4_9CYAN</name>
<dbReference type="EMBL" id="JACJPY010000014">
    <property type="protein sequence ID" value="MBD2149820.1"/>
    <property type="molecule type" value="Genomic_DNA"/>
</dbReference>
<proteinExistence type="predicted"/>
<protein>
    <submittedName>
        <fullName evidence="1">Uncharacterized protein</fullName>
    </submittedName>
</protein>
<organism evidence="1 2">
    <name type="scientific">Pseudanabaena cinerea FACHB-1277</name>
    <dbReference type="NCBI Taxonomy" id="2949581"/>
    <lineage>
        <taxon>Bacteria</taxon>
        <taxon>Bacillati</taxon>
        <taxon>Cyanobacteriota</taxon>
        <taxon>Cyanophyceae</taxon>
        <taxon>Pseudanabaenales</taxon>
        <taxon>Pseudanabaenaceae</taxon>
        <taxon>Pseudanabaena</taxon>
        <taxon>Pseudanabaena cinerea</taxon>
    </lineage>
</organism>
<keyword evidence="2" id="KW-1185">Reference proteome</keyword>
<reference evidence="1" key="2">
    <citation type="submission" date="2020-08" db="EMBL/GenBank/DDBJ databases">
        <authorList>
            <person name="Chen M."/>
            <person name="Teng W."/>
            <person name="Zhao L."/>
            <person name="Hu C."/>
            <person name="Zhou Y."/>
            <person name="Han B."/>
            <person name="Song L."/>
            <person name="Shu W."/>
        </authorList>
    </citation>
    <scope>NUCLEOTIDE SEQUENCE</scope>
    <source>
        <strain evidence="1">FACHB-1277</strain>
    </source>
</reference>
<comment type="caution">
    <text evidence="1">The sequence shown here is derived from an EMBL/GenBank/DDBJ whole genome shotgun (WGS) entry which is preliminary data.</text>
</comment>
<dbReference type="PROSITE" id="PS51257">
    <property type="entry name" value="PROKAR_LIPOPROTEIN"/>
    <property type="match status" value="1"/>
</dbReference>
<accession>A0A926URB4</accession>
<sequence>MPKFITYSPLTLGLSIVAIAAIIVSCQPNQSTNRAEDVAINHLRSQLKISAQTAIAIEAKSPLSINVSDLCQTTLPNQDGLKVSLISEDIRYILHVDKDGSRAELCSSEDAKPESTTKYMGTGYSLRYPAQWRAIDLGLENSGVSTVVFTPSRDLGGGVQDLDKLRQQLRQNQQPYAIVLRQPLNAPAIASIPDELGKEAMVTPLDAQVKGAKSANQKEFTSDNWQVKILTLTTDQFAYSVSYYQPNTAKDTEAFDQFAQSFALIDSP</sequence>
<evidence type="ECO:0000313" key="1">
    <source>
        <dbReference type="EMBL" id="MBD2149820.1"/>
    </source>
</evidence>
<dbReference type="RefSeq" id="WP_190350191.1">
    <property type="nucleotide sequence ID" value="NZ_JACJPY010000014.1"/>
</dbReference>
<dbReference type="AlphaFoldDB" id="A0A926URB4"/>
<dbReference type="Proteomes" id="UP000631421">
    <property type="component" value="Unassembled WGS sequence"/>
</dbReference>
<evidence type="ECO:0000313" key="2">
    <source>
        <dbReference type="Proteomes" id="UP000631421"/>
    </source>
</evidence>